<dbReference type="InterPro" id="IPR021205">
    <property type="entry name" value="Lanti_perm_SpaE/MutE/EpiE-like"/>
</dbReference>
<feature type="transmembrane region" description="Helical" evidence="1">
    <location>
        <begin position="216"/>
        <end position="238"/>
    </location>
</feature>
<keyword evidence="1" id="KW-0472">Membrane</keyword>
<evidence type="ECO:0008006" key="4">
    <source>
        <dbReference type="Google" id="ProtNLM"/>
    </source>
</evidence>
<feature type="transmembrane region" description="Helical" evidence="1">
    <location>
        <begin position="46"/>
        <end position="65"/>
    </location>
</feature>
<dbReference type="Proteomes" id="UP000175706">
    <property type="component" value="Unassembled WGS sequence"/>
</dbReference>
<evidence type="ECO:0000256" key="1">
    <source>
        <dbReference type="SAM" id="Phobius"/>
    </source>
</evidence>
<organism evidence="2 3">
    <name type="scientific">Bacillus mycoides</name>
    <dbReference type="NCBI Taxonomy" id="1405"/>
    <lineage>
        <taxon>Bacteria</taxon>
        <taxon>Bacillati</taxon>
        <taxon>Bacillota</taxon>
        <taxon>Bacilli</taxon>
        <taxon>Bacillales</taxon>
        <taxon>Bacillaceae</taxon>
        <taxon>Bacillus</taxon>
        <taxon>Bacillus cereus group</taxon>
    </lineage>
</organism>
<gene>
    <name evidence="2" type="ORF">BWGOE8_09770</name>
</gene>
<proteinExistence type="predicted"/>
<evidence type="ECO:0000313" key="3">
    <source>
        <dbReference type="Proteomes" id="UP000175706"/>
    </source>
</evidence>
<keyword evidence="1" id="KW-0812">Transmembrane</keyword>
<accession>A0A1E8BBY7</accession>
<dbReference type="CDD" id="cd21807">
    <property type="entry name" value="ABC-2_lan_permease_MutE_EpiE-like"/>
    <property type="match status" value="1"/>
</dbReference>
<feature type="transmembrane region" description="Helical" evidence="1">
    <location>
        <begin position="154"/>
        <end position="175"/>
    </location>
</feature>
<sequence length="250" mass="28508">MIPYLVSEKIKIRHTFLNKLIWLAPLAPMLLAFLLSGDYFQLSSYNWWYTTILPGMLSLSCVLLAEKDKRMNNRAILPLPISLKQVWISKILLVLGILICSCMIFFCGIQLSSLLVNKDNFQIIPVMNVLLGSIVLIVTFMWQIPICLFLGNKIGLFPTILLNMGANVFLGILFATKSMWWMNPFTYPSRLMIPIVKILPNGLYAKPESVTFTPELLSYSVILPGVVISVVLFLLFTYMTTKWFEKQEAN</sequence>
<dbReference type="EMBL" id="LXLT01000015">
    <property type="protein sequence ID" value="OFD83556.1"/>
    <property type="molecule type" value="Genomic_DNA"/>
</dbReference>
<name>A0A1E8BBY7_BACMY</name>
<dbReference type="RefSeq" id="WP_070144487.1">
    <property type="nucleotide sequence ID" value="NZ_LXLT01000015.1"/>
</dbReference>
<keyword evidence="1" id="KW-1133">Transmembrane helix</keyword>
<evidence type="ECO:0000313" key="2">
    <source>
        <dbReference type="EMBL" id="OFD83556.1"/>
    </source>
</evidence>
<protein>
    <recommendedName>
        <fullName evidence="4">Lantibiotic immunity ABC transporter MutE/EpiE family permease subunit</fullName>
    </recommendedName>
</protein>
<dbReference type="PATRIC" id="fig|86662.25.peg.944"/>
<feature type="transmembrane region" description="Helical" evidence="1">
    <location>
        <begin position="20"/>
        <end position="40"/>
    </location>
</feature>
<dbReference type="AlphaFoldDB" id="A0A1E8BBY7"/>
<feature type="transmembrane region" description="Helical" evidence="1">
    <location>
        <begin position="123"/>
        <end position="142"/>
    </location>
</feature>
<feature type="transmembrane region" description="Helical" evidence="1">
    <location>
        <begin position="86"/>
        <end position="111"/>
    </location>
</feature>
<comment type="caution">
    <text evidence="2">The sequence shown here is derived from an EMBL/GenBank/DDBJ whole genome shotgun (WGS) entry which is preliminary data.</text>
</comment>
<dbReference type="NCBIfam" id="TIGR03732">
    <property type="entry name" value="lanti_perm_MutE"/>
    <property type="match status" value="1"/>
</dbReference>
<reference evidence="2 3" key="1">
    <citation type="submission" date="2016-05" db="EMBL/GenBank/DDBJ databases">
        <title>Bacillus thuringiensis and Bacillus weihenstephanensis as novel biocontrol agents of wilt causing Verticillium species.</title>
        <authorList>
            <person name="Hollensteiner J."/>
            <person name="Wemheuer F."/>
            <person name="Harting R."/>
            <person name="Kolarzyk A."/>
            <person name="Diaz-Valerio S."/>
            <person name="Poehlein A."/>
            <person name="Brzuszkiewicz E."/>
            <person name="Nesemann K."/>
            <person name="Braus-Stromeyer S."/>
            <person name="Braus G."/>
            <person name="Daniel R."/>
            <person name="Liesegang H."/>
        </authorList>
    </citation>
    <scope>NUCLEOTIDE SEQUENCE [LARGE SCALE GENOMIC DNA]</scope>
    <source>
        <strain evidence="2 3">GOE8</strain>
    </source>
</reference>